<dbReference type="PROSITE" id="PS51502">
    <property type="entry name" value="S_R_A_B_BARREL"/>
    <property type="match status" value="1"/>
</dbReference>
<name>A0A1I4S627_9FLAO</name>
<keyword evidence="3" id="KW-1185">Reference proteome</keyword>
<gene>
    <name evidence="2" type="ORF">SAMN05421738_10170</name>
</gene>
<evidence type="ECO:0000313" key="2">
    <source>
        <dbReference type="EMBL" id="SFM59958.1"/>
    </source>
</evidence>
<proteinExistence type="predicted"/>
<dbReference type="Pfam" id="PF07876">
    <property type="entry name" value="Dabb"/>
    <property type="match status" value="1"/>
</dbReference>
<dbReference type="OrthoDB" id="7189263at2"/>
<dbReference type="InterPro" id="IPR013097">
    <property type="entry name" value="Dabb"/>
</dbReference>
<dbReference type="SMART" id="SM00886">
    <property type="entry name" value="Dabb"/>
    <property type="match status" value="1"/>
</dbReference>
<evidence type="ECO:0000259" key="1">
    <source>
        <dbReference type="PROSITE" id="PS51502"/>
    </source>
</evidence>
<dbReference type="Proteomes" id="UP000199149">
    <property type="component" value="Unassembled WGS sequence"/>
</dbReference>
<dbReference type="AlphaFoldDB" id="A0A1I4S627"/>
<organism evidence="2 3">
    <name type="scientific">Algoriella xinjiangensis</name>
    <dbReference type="NCBI Taxonomy" id="684065"/>
    <lineage>
        <taxon>Bacteria</taxon>
        <taxon>Pseudomonadati</taxon>
        <taxon>Bacteroidota</taxon>
        <taxon>Flavobacteriia</taxon>
        <taxon>Flavobacteriales</taxon>
        <taxon>Weeksellaceae</taxon>
        <taxon>Algoriella</taxon>
    </lineage>
</organism>
<protein>
    <submittedName>
        <fullName evidence="2">Stress responsive A/B Barrel Domain</fullName>
    </submittedName>
</protein>
<dbReference type="SUPFAM" id="SSF54909">
    <property type="entry name" value="Dimeric alpha+beta barrel"/>
    <property type="match status" value="1"/>
</dbReference>
<dbReference type="STRING" id="684065.SAMN05421738_10170"/>
<feature type="domain" description="Stress-response A/B barrel" evidence="1">
    <location>
        <begin position="2"/>
        <end position="97"/>
    </location>
</feature>
<dbReference type="Gene3D" id="3.30.70.100">
    <property type="match status" value="1"/>
</dbReference>
<dbReference type="EMBL" id="FOUZ01000001">
    <property type="protein sequence ID" value="SFM59958.1"/>
    <property type="molecule type" value="Genomic_DNA"/>
</dbReference>
<dbReference type="RefSeq" id="WP_092905416.1">
    <property type="nucleotide sequence ID" value="NZ_FOUZ01000001.1"/>
</dbReference>
<evidence type="ECO:0000313" key="3">
    <source>
        <dbReference type="Proteomes" id="UP000199149"/>
    </source>
</evidence>
<reference evidence="3" key="1">
    <citation type="submission" date="2016-10" db="EMBL/GenBank/DDBJ databases">
        <authorList>
            <person name="Varghese N."/>
            <person name="Submissions S."/>
        </authorList>
    </citation>
    <scope>NUCLEOTIDE SEQUENCE [LARGE SCALE GENOMIC DNA]</scope>
    <source>
        <strain evidence="3">XJ109</strain>
    </source>
</reference>
<accession>A0A1I4S627</accession>
<sequence>MIAHHVLFWLKDDISETEYNEFKTALEDLEQMVPVPFFHVGTPAAIERDVVDGTYSFSLFVAFEDMQSFEAYQKHPQHIAFLNGPNKHATKVVIYDAD</sequence>
<dbReference type="InterPro" id="IPR011008">
    <property type="entry name" value="Dimeric_a/b-barrel"/>
</dbReference>